<sequence length="69" mass="7889">MLTHHEVATLLRLSDAERRLQELDAEVLALSRYELVEIAWRDDGDISTLKLTGRGRELARRLSRDSDGV</sequence>
<dbReference type="Proteomes" id="UP000494252">
    <property type="component" value="Unassembled WGS sequence"/>
</dbReference>
<protein>
    <submittedName>
        <fullName evidence="1">Uncharacterized protein</fullName>
    </submittedName>
</protein>
<reference evidence="1 2" key="1">
    <citation type="submission" date="2020-04" db="EMBL/GenBank/DDBJ databases">
        <authorList>
            <person name="De Canck E."/>
        </authorList>
    </citation>
    <scope>NUCLEOTIDE SEQUENCE [LARGE SCALE GENOMIC DNA]</scope>
    <source>
        <strain evidence="1 2">LMG 27177</strain>
    </source>
</reference>
<dbReference type="AlphaFoldDB" id="A0A6J5GX03"/>
<dbReference type="EMBL" id="CADIKI010000027">
    <property type="protein sequence ID" value="CAB3808613.1"/>
    <property type="molecule type" value="Genomic_DNA"/>
</dbReference>
<organism evidence="1 2">
    <name type="scientific">Paraburkholderia fynbosensis</name>
    <dbReference type="NCBI Taxonomy" id="1200993"/>
    <lineage>
        <taxon>Bacteria</taxon>
        <taxon>Pseudomonadati</taxon>
        <taxon>Pseudomonadota</taxon>
        <taxon>Betaproteobacteria</taxon>
        <taxon>Burkholderiales</taxon>
        <taxon>Burkholderiaceae</taxon>
        <taxon>Paraburkholderia</taxon>
    </lineage>
</organism>
<proteinExistence type="predicted"/>
<accession>A0A6J5GX03</accession>
<evidence type="ECO:0000313" key="1">
    <source>
        <dbReference type="EMBL" id="CAB3808613.1"/>
    </source>
</evidence>
<keyword evidence="2" id="KW-1185">Reference proteome</keyword>
<name>A0A6J5GX03_9BURK</name>
<dbReference type="RefSeq" id="WP_175165652.1">
    <property type="nucleotide sequence ID" value="NZ_CADIKI010000027.1"/>
</dbReference>
<gene>
    <name evidence="1" type="ORF">LMG27177_06591</name>
</gene>
<evidence type="ECO:0000313" key="2">
    <source>
        <dbReference type="Proteomes" id="UP000494252"/>
    </source>
</evidence>